<keyword evidence="1" id="KW-1133">Transmembrane helix</keyword>
<organism evidence="2 3">
    <name type="scientific">Larinioides sclopetarius</name>
    <dbReference type="NCBI Taxonomy" id="280406"/>
    <lineage>
        <taxon>Eukaryota</taxon>
        <taxon>Metazoa</taxon>
        <taxon>Ecdysozoa</taxon>
        <taxon>Arthropoda</taxon>
        <taxon>Chelicerata</taxon>
        <taxon>Arachnida</taxon>
        <taxon>Araneae</taxon>
        <taxon>Araneomorphae</taxon>
        <taxon>Entelegynae</taxon>
        <taxon>Araneoidea</taxon>
        <taxon>Araneidae</taxon>
        <taxon>Larinioides</taxon>
    </lineage>
</organism>
<proteinExistence type="predicted"/>
<reference evidence="2 3" key="1">
    <citation type="submission" date="2024-04" db="EMBL/GenBank/DDBJ databases">
        <authorList>
            <person name="Rising A."/>
            <person name="Reimegard J."/>
            <person name="Sonavane S."/>
            <person name="Akerstrom W."/>
            <person name="Nylinder S."/>
            <person name="Hedman E."/>
            <person name="Kallberg Y."/>
        </authorList>
    </citation>
    <scope>NUCLEOTIDE SEQUENCE [LARGE SCALE GENOMIC DNA]</scope>
</reference>
<name>A0AAV2B8H2_9ARAC</name>
<evidence type="ECO:0000313" key="2">
    <source>
        <dbReference type="EMBL" id="CAL1291724.1"/>
    </source>
</evidence>
<protein>
    <submittedName>
        <fullName evidence="2">Uncharacterized protein</fullName>
    </submittedName>
</protein>
<keyword evidence="3" id="KW-1185">Reference proteome</keyword>
<feature type="transmembrane region" description="Helical" evidence="1">
    <location>
        <begin position="92"/>
        <end position="113"/>
    </location>
</feature>
<evidence type="ECO:0000313" key="3">
    <source>
        <dbReference type="Proteomes" id="UP001497382"/>
    </source>
</evidence>
<keyword evidence="1" id="KW-0472">Membrane</keyword>
<feature type="transmembrane region" description="Helical" evidence="1">
    <location>
        <begin position="41"/>
        <end position="59"/>
    </location>
</feature>
<sequence length="161" mass="18982">MKLFLWSIKSMKSLKYCCDLAEDSTAEWLVRCSIMQRDSGLNPQTFMFMAILWYAYVIYVNSNYVNHPLLVGSGTFHHVYKMQRDSGLNPQTFMFMAILWYAYVIYVNSNYVNHPLLVGSGTFHHVYKMQRDSGLNPQTFMFMAILWYAYVIYVNSNYVNH</sequence>
<dbReference type="EMBL" id="CAXIEN010000291">
    <property type="protein sequence ID" value="CAL1291724.1"/>
    <property type="molecule type" value="Genomic_DNA"/>
</dbReference>
<feature type="non-terminal residue" evidence="2">
    <location>
        <position position="161"/>
    </location>
</feature>
<accession>A0AAV2B8H2</accession>
<comment type="caution">
    <text evidence="2">The sequence shown here is derived from an EMBL/GenBank/DDBJ whole genome shotgun (WGS) entry which is preliminary data.</text>
</comment>
<keyword evidence="1" id="KW-0812">Transmembrane</keyword>
<dbReference type="Proteomes" id="UP001497382">
    <property type="component" value="Unassembled WGS sequence"/>
</dbReference>
<gene>
    <name evidence="2" type="ORF">LARSCL_LOCUS17252</name>
</gene>
<dbReference type="AlphaFoldDB" id="A0AAV2B8H2"/>
<evidence type="ECO:0000256" key="1">
    <source>
        <dbReference type="SAM" id="Phobius"/>
    </source>
</evidence>
<feature type="transmembrane region" description="Helical" evidence="1">
    <location>
        <begin position="134"/>
        <end position="153"/>
    </location>
</feature>